<name>A0ABT8A2S5_9PROT</name>
<organism evidence="2 3">
    <name type="scientific">Paeniroseomonas aquatica</name>
    <dbReference type="NCBI Taxonomy" id="373043"/>
    <lineage>
        <taxon>Bacteria</taxon>
        <taxon>Pseudomonadati</taxon>
        <taxon>Pseudomonadota</taxon>
        <taxon>Alphaproteobacteria</taxon>
        <taxon>Acetobacterales</taxon>
        <taxon>Acetobacteraceae</taxon>
        <taxon>Paeniroseomonas</taxon>
    </lineage>
</organism>
<evidence type="ECO:0000313" key="3">
    <source>
        <dbReference type="Proteomes" id="UP001529369"/>
    </source>
</evidence>
<evidence type="ECO:0000259" key="1">
    <source>
        <dbReference type="Pfam" id="PF11740"/>
    </source>
</evidence>
<reference evidence="3" key="1">
    <citation type="journal article" date="2019" name="Int. J. Syst. Evol. Microbiol.">
        <title>The Global Catalogue of Microorganisms (GCM) 10K type strain sequencing project: providing services to taxonomists for standard genome sequencing and annotation.</title>
        <authorList>
            <consortium name="The Broad Institute Genomics Platform"/>
            <consortium name="The Broad Institute Genome Sequencing Center for Infectious Disease"/>
            <person name="Wu L."/>
            <person name="Ma J."/>
        </authorList>
    </citation>
    <scope>NUCLEOTIDE SEQUENCE [LARGE SCALE GENOMIC DNA]</scope>
    <source>
        <strain evidence="3">CECT 7131</strain>
    </source>
</reference>
<sequence>MRPPLVTAEEIIEAGRQIRARGEEVTGWAIRRQVGDRGQAKRLEAIWRERGDSAPPVIQDDDAANNLPTPLQELVNESKGALAGQLDTIVAAIHR</sequence>
<accession>A0ABT8A2S5</accession>
<dbReference type="EMBL" id="JAUFPN010000057">
    <property type="protein sequence ID" value="MDN3563966.1"/>
    <property type="molecule type" value="Genomic_DNA"/>
</dbReference>
<proteinExistence type="predicted"/>
<evidence type="ECO:0000313" key="2">
    <source>
        <dbReference type="EMBL" id="MDN3563966.1"/>
    </source>
</evidence>
<feature type="non-terminal residue" evidence="2">
    <location>
        <position position="95"/>
    </location>
</feature>
<comment type="caution">
    <text evidence="2">The sequence shown here is derived from an EMBL/GenBank/DDBJ whole genome shotgun (WGS) entry which is preliminary data.</text>
</comment>
<dbReference type="GO" id="GO:0003677">
    <property type="term" value="F:DNA binding"/>
    <property type="evidence" value="ECO:0007669"/>
    <property type="project" value="UniProtKB-KW"/>
</dbReference>
<keyword evidence="3" id="KW-1185">Reference proteome</keyword>
<dbReference type="RefSeq" id="WP_290315756.1">
    <property type="nucleotide sequence ID" value="NZ_JAUFPN010000057.1"/>
</dbReference>
<keyword evidence="2" id="KW-0238">DNA-binding</keyword>
<dbReference type="InterPro" id="IPR021104">
    <property type="entry name" value="KfrA_DNA-bd_N"/>
</dbReference>
<dbReference type="Proteomes" id="UP001529369">
    <property type="component" value="Unassembled WGS sequence"/>
</dbReference>
<dbReference type="Pfam" id="PF11740">
    <property type="entry name" value="KfrA_N"/>
    <property type="match status" value="1"/>
</dbReference>
<protein>
    <submittedName>
        <fullName evidence="2">DNA-binding protein</fullName>
    </submittedName>
</protein>
<gene>
    <name evidence="2" type="ORF">QWZ14_06190</name>
</gene>
<feature type="domain" description="KfrA N-terminal DNA-binding" evidence="1">
    <location>
        <begin position="7"/>
        <end position="86"/>
    </location>
</feature>